<feature type="region of interest" description="Disordered" evidence="1">
    <location>
        <begin position="1"/>
        <end position="24"/>
    </location>
</feature>
<dbReference type="AlphaFoldDB" id="A0A9D7FW69"/>
<evidence type="ECO:0000313" key="3">
    <source>
        <dbReference type="EMBL" id="MBK5072001.1"/>
    </source>
</evidence>
<dbReference type="Gene3D" id="6.20.450.20">
    <property type="match status" value="1"/>
</dbReference>
<evidence type="ECO:0000256" key="1">
    <source>
        <dbReference type="SAM" id="MobiDB-lite"/>
    </source>
</evidence>
<dbReference type="Pfam" id="PF21217">
    <property type="entry name" value="PaaA2"/>
    <property type="match status" value="1"/>
</dbReference>
<evidence type="ECO:0000313" key="5">
    <source>
        <dbReference type="Proteomes" id="UP000807542"/>
    </source>
</evidence>
<comment type="caution">
    <text evidence="4">The sequence shown here is derived from an EMBL/GenBank/DDBJ whole genome shotgun (WGS) entry which is preliminary data.</text>
</comment>
<proteinExistence type="predicted"/>
<evidence type="ECO:0000259" key="2">
    <source>
        <dbReference type="Pfam" id="PF21217"/>
    </source>
</evidence>
<keyword evidence="6" id="KW-1185">Reference proteome</keyword>
<dbReference type="EMBL" id="JADRCQ010000001">
    <property type="protein sequence ID" value="MBK5072001.1"/>
    <property type="molecule type" value="Genomic_DNA"/>
</dbReference>
<dbReference type="Proteomes" id="UP001296969">
    <property type="component" value="Unassembled WGS sequence"/>
</dbReference>
<feature type="domain" description="Stability determinant" evidence="2">
    <location>
        <begin position="21"/>
        <end position="53"/>
    </location>
</feature>
<evidence type="ECO:0000313" key="6">
    <source>
        <dbReference type="Proteomes" id="UP001296969"/>
    </source>
</evidence>
<name>A0A9D7FW69_9GAMM</name>
<evidence type="ECO:0000313" key="4">
    <source>
        <dbReference type="EMBL" id="MBK5175310.1"/>
    </source>
</evidence>
<organism evidence="4 5">
    <name type="scientific">Limnobaculum xujianqingii</name>
    <dbReference type="NCBI Taxonomy" id="2738837"/>
    <lineage>
        <taxon>Bacteria</taxon>
        <taxon>Pseudomonadati</taxon>
        <taxon>Pseudomonadota</taxon>
        <taxon>Gammaproteobacteria</taxon>
        <taxon>Enterobacterales</taxon>
        <taxon>Budviciaceae</taxon>
        <taxon>Limnobaculum</taxon>
    </lineage>
</organism>
<reference evidence="4 6" key="1">
    <citation type="submission" date="2020-11" db="EMBL/GenBank/DDBJ databases">
        <title>Insectihabitans protaetiae gen. nov. sp. nov. and Insectihabitans allomyrinae sp. nov., isolated from larvae of Protaetia brevitarsis seulensis and Allomyrina dichotoma, respectively.</title>
        <authorList>
            <person name="Lee S.D."/>
            <person name="Byeon Y.-S."/>
            <person name="Kim S.-M."/>
            <person name="Yang H.L."/>
            <person name="Kim I.S."/>
        </authorList>
    </citation>
    <scope>NUCLEOTIDE SEQUENCE</scope>
    <source>
        <strain evidence="4">CWB-B4</strain>
        <strain evidence="3 6">CWB-B43</strain>
    </source>
</reference>
<dbReference type="InterPro" id="IPR048851">
    <property type="entry name" value="PaaA2_dom"/>
</dbReference>
<accession>A0A9D7FW69</accession>
<protein>
    <submittedName>
        <fullName evidence="4">Stability determinant</fullName>
    </submittedName>
</protein>
<gene>
    <name evidence="4" type="ORF">I2492_03075</name>
    <name evidence="3" type="ORF">I2493_03075</name>
</gene>
<dbReference type="EMBL" id="JADRCP010000001">
    <property type="protein sequence ID" value="MBK5175310.1"/>
    <property type="molecule type" value="Genomic_DNA"/>
</dbReference>
<dbReference type="Proteomes" id="UP000807542">
    <property type="component" value="Unassembled WGS sequence"/>
</dbReference>
<sequence length="68" mass="7794">MTTKSMATKLLPVRSEPEGQEQADSYERWFRDKVESAMNSTKPRIPHKKVIAEIQSRLNAKRKGHNVG</sequence>